<feature type="compositionally biased region" description="Basic and acidic residues" evidence="1">
    <location>
        <begin position="104"/>
        <end position="118"/>
    </location>
</feature>
<dbReference type="RefSeq" id="WP_059253261.1">
    <property type="nucleotide sequence ID" value="NZ_BAAAOQ010000003.1"/>
</dbReference>
<proteinExistence type="predicted"/>
<feature type="region of interest" description="Disordered" evidence="1">
    <location>
        <begin position="85"/>
        <end position="118"/>
    </location>
</feature>
<protein>
    <submittedName>
        <fullName evidence="2">Uncharacterized protein</fullName>
    </submittedName>
</protein>
<keyword evidence="3" id="KW-1185">Reference proteome</keyword>
<organism evidence="2 3">
    <name type="scientific">Streptomyces bangladeshensis</name>
    <dbReference type="NCBI Taxonomy" id="295352"/>
    <lineage>
        <taxon>Bacteria</taxon>
        <taxon>Bacillati</taxon>
        <taxon>Actinomycetota</taxon>
        <taxon>Actinomycetes</taxon>
        <taxon>Kitasatosporales</taxon>
        <taxon>Streptomycetaceae</taxon>
        <taxon>Streptomyces</taxon>
    </lineage>
</organism>
<reference evidence="3" key="1">
    <citation type="journal article" date="2019" name="Int. J. Syst. Evol. Microbiol.">
        <title>The Global Catalogue of Microorganisms (GCM) 10K type strain sequencing project: providing services to taxonomists for standard genome sequencing and annotation.</title>
        <authorList>
            <consortium name="The Broad Institute Genomics Platform"/>
            <consortium name="The Broad Institute Genome Sequencing Center for Infectious Disease"/>
            <person name="Wu L."/>
            <person name="Ma J."/>
        </authorList>
    </citation>
    <scope>NUCLEOTIDE SEQUENCE [LARGE SCALE GENOMIC DNA]</scope>
    <source>
        <strain evidence="3">JCM 14924</strain>
    </source>
</reference>
<sequence length="118" mass="13198">MAGRTWEPTKKGAKDLDRWLSKGKTVYTIRKTAKNIAPYEADELYAAHTFDWRSPITGHWMTGHLSAEGLLSQEGTVYEKKPDMREIGTPGPQVAGPTSQGVLDRLRRGDRAKASSRR</sequence>
<name>A0ABP5N437_9ACTN</name>
<gene>
    <name evidence="2" type="ORF">GCM10009787_11650</name>
</gene>
<evidence type="ECO:0000313" key="2">
    <source>
        <dbReference type="EMBL" id="GAA2192743.1"/>
    </source>
</evidence>
<evidence type="ECO:0000256" key="1">
    <source>
        <dbReference type="SAM" id="MobiDB-lite"/>
    </source>
</evidence>
<evidence type="ECO:0000313" key="3">
    <source>
        <dbReference type="Proteomes" id="UP001501391"/>
    </source>
</evidence>
<dbReference type="Proteomes" id="UP001501391">
    <property type="component" value="Unassembled WGS sequence"/>
</dbReference>
<comment type="caution">
    <text evidence="2">The sequence shown here is derived from an EMBL/GenBank/DDBJ whole genome shotgun (WGS) entry which is preliminary data.</text>
</comment>
<accession>A0ABP5N437</accession>
<dbReference type="EMBL" id="BAAAOQ010000003">
    <property type="protein sequence ID" value="GAA2192743.1"/>
    <property type="molecule type" value="Genomic_DNA"/>
</dbReference>